<keyword evidence="3" id="KW-0949">S-adenosyl-L-methionine</keyword>
<dbReference type="PANTHER" id="PTHR18895">
    <property type="entry name" value="HEMK METHYLTRANSFERASE"/>
    <property type="match status" value="1"/>
</dbReference>
<dbReference type="InterPro" id="IPR029063">
    <property type="entry name" value="SAM-dependent_MTases_sf"/>
</dbReference>
<keyword evidence="1" id="KW-0489">Methyltransferase</keyword>
<feature type="domain" description="Methyltransferase" evidence="4">
    <location>
        <begin position="107"/>
        <end position="215"/>
    </location>
</feature>
<protein>
    <recommendedName>
        <fullName evidence="4">Methyltransferase domain-containing protein</fullName>
    </recommendedName>
</protein>
<keyword evidence="6" id="KW-1185">Reference proteome</keyword>
<organism evidence="5 6">
    <name type="scientific">Marasmius crinis-equi</name>
    <dbReference type="NCBI Taxonomy" id="585013"/>
    <lineage>
        <taxon>Eukaryota</taxon>
        <taxon>Fungi</taxon>
        <taxon>Dikarya</taxon>
        <taxon>Basidiomycota</taxon>
        <taxon>Agaricomycotina</taxon>
        <taxon>Agaricomycetes</taxon>
        <taxon>Agaricomycetidae</taxon>
        <taxon>Agaricales</taxon>
        <taxon>Marasmiineae</taxon>
        <taxon>Marasmiaceae</taxon>
        <taxon>Marasmius</taxon>
    </lineage>
</organism>
<dbReference type="EMBL" id="JBAHYK010000086">
    <property type="protein sequence ID" value="KAL0578746.1"/>
    <property type="molecule type" value="Genomic_DNA"/>
</dbReference>
<evidence type="ECO:0000313" key="5">
    <source>
        <dbReference type="EMBL" id="KAL0578746.1"/>
    </source>
</evidence>
<comment type="caution">
    <text evidence="5">The sequence shown here is derived from an EMBL/GenBank/DDBJ whole genome shotgun (WGS) entry which is preliminary data.</text>
</comment>
<dbReference type="NCBIfam" id="TIGR00536">
    <property type="entry name" value="hemK_fam"/>
    <property type="match status" value="1"/>
</dbReference>
<evidence type="ECO:0000256" key="2">
    <source>
        <dbReference type="ARBA" id="ARBA00022679"/>
    </source>
</evidence>
<dbReference type="Gene3D" id="3.40.50.150">
    <property type="entry name" value="Vaccinia Virus protein VP39"/>
    <property type="match status" value="1"/>
</dbReference>
<name>A0ABR3FTT9_9AGAR</name>
<dbReference type="SUPFAM" id="SSF53335">
    <property type="entry name" value="S-adenosyl-L-methionine-dependent methyltransferases"/>
    <property type="match status" value="1"/>
</dbReference>
<gene>
    <name evidence="5" type="ORF">V5O48_003244</name>
</gene>
<sequence>MPVRPSLQEIRWLSSAAKSPAQFRSFLRRSFRGEPLAVGLSVSSGFVHSGLIYIHTSTVVLTGSQPFHELHLRVHQPVLIPRPETEEWAIRLSELLVPSKLALSRPLSILDLGTGTGCIPLLLCHVWRPKGQVRAHGIDINPAAVELANENGAACGLSPDTFKAVQGNFLAPNFPGNLPENIAPPFDIVTSNPPYIPLDEYRELPASVARYEDRGALLGGPTGLEFYRAIARLTAKKGFLSPGAVVALEIGYNQADAVRNIMHASGFNTQVWVDAWGKERTIIARRFVRVG</sequence>
<dbReference type="Proteomes" id="UP001465976">
    <property type="component" value="Unassembled WGS sequence"/>
</dbReference>
<proteinExistence type="predicted"/>
<dbReference type="PANTHER" id="PTHR18895:SF74">
    <property type="entry name" value="MTRF1L RELEASE FACTOR GLUTAMINE METHYLTRANSFERASE"/>
    <property type="match status" value="1"/>
</dbReference>
<dbReference type="InterPro" id="IPR050320">
    <property type="entry name" value="N5-glutamine_MTase"/>
</dbReference>
<evidence type="ECO:0000313" key="6">
    <source>
        <dbReference type="Proteomes" id="UP001465976"/>
    </source>
</evidence>
<evidence type="ECO:0000256" key="1">
    <source>
        <dbReference type="ARBA" id="ARBA00022603"/>
    </source>
</evidence>
<evidence type="ECO:0000259" key="4">
    <source>
        <dbReference type="Pfam" id="PF13847"/>
    </source>
</evidence>
<dbReference type="InterPro" id="IPR025714">
    <property type="entry name" value="Methyltranfer_dom"/>
</dbReference>
<dbReference type="Pfam" id="PF13847">
    <property type="entry name" value="Methyltransf_31"/>
    <property type="match status" value="1"/>
</dbReference>
<reference evidence="5 6" key="1">
    <citation type="submission" date="2024-02" db="EMBL/GenBank/DDBJ databases">
        <title>A draft genome for the cacao thread blight pathogen Marasmius crinis-equi.</title>
        <authorList>
            <person name="Cohen S.P."/>
            <person name="Baruah I.K."/>
            <person name="Amoako-Attah I."/>
            <person name="Bukari Y."/>
            <person name="Meinhardt L.W."/>
            <person name="Bailey B.A."/>
        </authorList>
    </citation>
    <scope>NUCLEOTIDE SEQUENCE [LARGE SCALE GENOMIC DNA]</scope>
    <source>
        <strain evidence="5 6">GH-76</strain>
    </source>
</reference>
<dbReference type="CDD" id="cd02440">
    <property type="entry name" value="AdoMet_MTases"/>
    <property type="match status" value="1"/>
</dbReference>
<keyword evidence="2" id="KW-0808">Transferase</keyword>
<accession>A0ABR3FTT9</accession>
<dbReference type="InterPro" id="IPR004556">
    <property type="entry name" value="HemK-like"/>
</dbReference>
<evidence type="ECO:0000256" key="3">
    <source>
        <dbReference type="ARBA" id="ARBA00022691"/>
    </source>
</evidence>